<dbReference type="InterPro" id="IPR050298">
    <property type="entry name" value="Gram-neg_bact_OMP"/>
</dbReference>
<evidence type="ECO:0000313" key="14">
    <source>
        <dbReference type="Proteomes" id="UP001267407"/>
    </source>
</evidence>
<evidence type="ECO:0000256" key="11">
    <source>
        <dbReference type="SAM" id="SignalP"/>
    </source>
</evidence>
<evidence type="ECO:0000313" key="13">
    <source>
        <dbReference type="EMBL" id="MDS1308806.1"/>
    </source>
</evidence>
<keyword evidence="5" id="KW-0812">Transmembrane</keyword>
<keyword evidence="14" id="KW-1185">Reference proteome</keyword>
<keyword evidence="6 11" id="KW-0732">Signal</keyword>
<dbReference type="Pfam" id="PF13609">
    <property type="entry name" value="Porin_4"/>
    <property type="match status" value="1"/>
</dbReference>
<keyword evidence="8" id="KW-0626">Porin</keyword>
<dbReference type="InterPro" id="IPR023614">
    <property type="entry name" value="Porin_dom_sf"/>
</dbReference>
<keyword evidence="3" id="KW-0813">Transport</keyword>
<keyword evidence="7" id="KW-0406">Ion transport</keyword>
<accession>A0ABU2HE13</accession>
<evidence type="ECO:0000256" key="9">
    <source>
        <dbReference type="ARBA" id="ARBA00023136"/>
    </source>
</evidence>
<keyword evidence="10" id="KW-0998">Cell outer membrane</keyword>
<comment type="caution">
    <text evidence="13">The sequence shown here is derived from an EMBL/GenBank/DDBJ whole genome shotgun (WGS) entry which is preliminary data.</text>
</comment>
<dbReference type="Proteomes" id="UP001267407">
    <property type="component" value="Unassembled WGS sequence"/>
</dbReference>
<evidence type="ECO:0000256" key="2">
    <source>
        <dbReference type="ARBA" id="ARBA00011233"/>
    </source>
</evidence>
<proteinExistence type="predicted"/>
<feature type="chain" id="PRO_5045920635" evidence="11">
    <location>
        <begin position="26"/>
        <end position="372"/>
    </location>
</feature>
<evidence type="ECO:0000256" key="4">
    <source>
        <dbReference type="ARBA" id="ARBA00022452"/>
    </source>
</evidence>
<sequence length="372" mass="39845">MKQQRKLYLAIALISGGMAAASASAKTVEVPDLDIDTYGWVNMAVMYGDTGNGSETYIVDNKYASSRFGAKISKELDDLGVRVGTHLEFEYEHNDSSKVTPDNRSIGGELEERHLNLFVAGGFGQVSIGQGSGAADGNTEIDLSGTKVAAFSNLGLVGGSLPFVAKDGSGNDVKLLQALNNQDFEARYDRVRYDSPRIGPVTVSVSQGYKQKSGGTGSDDVTELAATLTLPLAGKLVAGVGYSRKDVGGAVDKLETYGGSASWLHTSGFNLGGVYSMQEDKTRTSSDFYMVKTGYKTGNHSVAIHHAIGEDRTEYTPAPVTDSEVKAYGISYVYAPAKWLDVYASFNNYQLSAKERSYDDINIAMTGARVKF</sequence>
<protein>
    <submittedName>
        <fullName evidence="13">Porin</fullName>
    </submittedName>
</protein>
<evidence type="ECO:0000256" key="10">
    <source>
        <dbReference type="ARBA" id="ARBA00023237"/>
    </source>
</evidence>
<dbReference type="RefSeq" id="WP_200370585.1">
    <property type="nucleotide sequence ID" value="NZ_JAVMBO010000003.1"/>
</dbReference>
<evidence type="ECO:0000256" key="7">
    <source>
        <dbReference type="ARBA" id="ARBA00023065"/>
    </source>
</evidence>
<dbReference type="EMBL" id="JAVMBO010000003">
    <property type="protein sequence ID" value="MDS1308806.1"/>
    <property type="molecule type" value="Genomic_DNA"/>
</dbReference>
<reference evidence="13" key="1">
    <citation type="submission" date="2023-09" db="EMBL/GenBank/DDBJ databases">
        <title>Marinobacter sediminicola sp. nov. and Marinobacter maritimum sp. nov., isolated from marine sediment.</title>
        <authorList>
            <person name="An J."/>
        </authorList>
    </citation>
    <scope>NUCLEOTIDE SEQUENCE</scope>
    <source>
        <strain evidence="13">F60267</strain>
    </source>
</reference>
<evidence type="ECO:0000256" key="6">
    <source>
        <dbReference type="ARBA" id="ARBA00022729"/>
    </source>
</evidence>
<evidence type="ECO:0000256" key="1">
    <source>
        <dbReference type="ARBA" id="ARBA00004571"/>
    </source>
</evidence>
<keyword evidence="4" id="KW-1134">Transmembrane beta strand</keyword>
<evidence type="ECO:0000256" key="5">
    <source>
        <dbReference type="ARBA" id="ARBA00022692"/>
    </source>
</evidence>
<dbReference type="SUPFAM" id="SSF56935">
    <property type="entry name" value="Porins"/>
    <property type="match status" value="1"/>
</dbReference>
<feature type="signal peptide" evidence="11">
    <location>
        <begin position="1"/>
        <end position="25"/>
    </location>
</feature>
<dbReference type="Gene3D" id="2.40.160.10">
    <property type="entry name" value="Porin"/>
    <property type="match status" value="1"/>
</dbReference>
<gene>
    <name evidence="13" type="ORF">RKA07_01670</name>
</gene>
<evidence type="ECO:0000259" key="12">
    <source>
        <dbReference type="Pfam" id="PF13609"/>
    </source>
</evidence>
<feature type="domain" description="Porin" evidence="12">
    <location>
        <begin position="14"/>
        <end position="350"/>
    </location>
</feature>
<dbReference type="PANTHER" id="PTHR34501:SF9">
    <property type="entry name" value="MAJOR OUTER MEMBRANE PROTEIN P.IA"/>
    <property type="match status" value="1"/>
</dbReference>
<organism evidence="13 14">
    <name type="scientific">Marinobacter xiaoshiensis</name>
    <dbReference type="NCBI Taxonomy" id="3073652"/>
    <lineage>
        <taxon>Bacteria</taxon>
        <taxon>Pseudomonadati</taxon>
        <taxon>Pseudomonadota</taxon>
        <taxon>Gammaproteobacteria</taxon>
        <taxon>Pseudomonadales</taxon>
        <taxon>Marinobacteraceae</taxon>
        <taxon>Marinobacter</taxon>
    </lineage>
</organism>
<dbReference type="PANTHER" id="PTHR34501">
    <property type="entry name" value="PROTEIN YDDL-RELATED"/>
    <property type="match status" value="1"/>
</dbReference>
<dbReference type="InterPro" id="IPR033900">
    <property type="entry name" value="Gram_neg_porin_domain"/>
</dbReference>
<evidence type="ECO:0000256" key="8">
    <source>
        <dbReference type="ARBA" id="ARBA00023114"/>
    </source>
</evidence>
<evidence type="ECO:0000256" key="3">
    <source>
        <dbReference type="ARBA" id="ARBA00022448"/>
    </source>
</evidence>
<comment type="subunit">
    <text evidence="2">Homotrimer.</text>
</comment>
<comment type="subcellular location">
    <subcellularLocation>
        <location evidence="1">Cell outer membrane</location>
        <topology evidence="1">Multi-pass membrane protein</topology>
    </subcellularLocation>
</comment>
<keyword evidence="9" id="KW-0472">Membrane</keyword>
<name>A0ABU2HE13_9GAMM</name>